<comment type="caution">
    <text evidence="1">The sequence shown here is derived from an EMBL/GenBank/DDBJ whole genome shotgun (WGS) entry which is preliminary data.</text>
</comment>
<keyword evidence="2" id="KW-1185">Reference proteome</keyword>
<evidence type="ECO:0000313" key="2">
    <source>
        <dbReference type="Proteomes" id="UP001195660"/>
    </source>
</evidence>
<organism evidence="1 2">
    <name type="scientific">Deefgea chitinilytica</name>
    <dbReference type="NCBI Taxonomy" id="570276"/>
    <lineage>
        <taxon>Bacteria</taxon>
        <taxon>Pseudomonadati</taxon>
        <taxon>Pseudomonadota</taxon>
        <taxon>Betaproteobacteria</taxon>
        <taxon>Neisseriales</taxon>
        <taxon>Chitinibacteraceae</taxon>
        <taxon>Deefgea</taxon>
    </lineage>
</organism>
<dbReference type="Proteomes" id="UP001195660">
    <property type="component" value="Unassembled WGS sequence"/>
</dbReference>
<evidence type="ECO:0000313" key="1">
    <source>
        <dbReference type="EMBL" id="MBM5571576.1"/>
    </source>
</evidence>
<reference evidence="1 2" key="1">
    <citation type="submission" date="2019-11" db="EMBL/GenBank/DDBJ databases">
        <title>Novel Deefgea species.</title>
        <authorList>
            <person name="Han J.-H."/>
        </authorList>
    </citation>
    <scope>NUCLEOTIDE SEQUENCE [LARGE SCALE GENOMIC DNA]</scope>
    <source>
        <strain evidence="1 2">LMG 24817</strain>
    </source>
</reference>
<sequence>MDLNKAIGLMLIAAFIYKLVDKFILKRNSSGEDKIFEFPPPVYTPNTNPLPTSGGHFSSDNNLRASLRKALDLLSDQDFTLDIRENSAEPRGFDFKIRIKNRPQMVADHPHPLTAMVDAMEQLVFRACAYPGRNDQEYKFEIFTHTETAQHLSRQEMLEKIAETNAVHMQLQFSALDDHFIMSFAMFMPKSITPHQLADIILSFTTTAARYIVEDNQLKPSGFMPESPFFA</sequence>
<accession>A0ABS2CBP2</accession>
<proteinExistence type="predicted"/>
<dbReference type="EMBL" id="WOFE01000003">
    <property type="protein sequence ID" value="MBM5571576.1"/>
    <property type="molecule type" value="Genomic_DNA"/>
</dbReference>
<name>A0ABS2CBP2_9NEIS</name>
<dbReference type="RefSeq" id="WP_203570912.1">
    <property type="nucleotide sequence ID" value="NZ_WOFE01000003.1"/>
</dbReference>
<protein>
    <submittedName>
        <fullName evidence="1">Uncharacterized protein</fullName>
    </submittedName>
</protein>
<gene>
    <name evidence="1" type="ORF">GM173_08275</name>
</gene>